<accession>A0ABP3H736</accession>
<dbReference type="InterPro" id="IPR051785">
    <property type="entry name" value="MMCE/EMCE_epimerase"/>
</dbReference>
<dbReference type="SUPFAM" id="SSF54593">
    <property type="entry name" value="Glyoxalase/Bleomycin resistance protein/Dihydroxybiphenyl dioxygenase"/>
    <property type="match status" value="1"/>
</dbReference>
<protein>
    <submittedName>
        <fullName evidence="4">Methylmalonyl-CoA epimerase</fullName>
    </submittedName>
</protein>
<dbReference type="Gene3D" id="3.10.180.10">
    <property type="entry name" value="2,3-Dihydroxybiphenyl 1,2-Dioxygenase, domain 1"/>
    <property type="match status" value="1"/>
</dbReference>
<evidence type="ECO:0000313" key="4">
    <source>
        <dbReference type="EMBL" id="GAA0360602.1"/>
    </source>
</evidence>
<proteinExistence type="inferred from homology"/>
<dbReference type="InterPro" id="IPR029068">
    <property type="entry name" value="Glyas_Bleomycin-R_OHBP_Dase"/>
</dbReference>
<feature type="domain" description="VOC" evidence="3">
    <location>
        <begin position="39"/>
        <end position="173"/>
    </location>
</feature>
<dbReference type="PROSITE" id="PS51819">
    <property type="entry name" value="VOC"/>
    <property type="match status" value="1"/>
</dbReference>
<dbReference type="CDD" id="cd07249">
    <property type="entry name" value="MMCE"/>
    <property type="match status" value="1"/>
</dbReference>
<keyword evidence="2" id="KW-0479">Metal-binding</keyword>
<gene>
    <name evidence="4" type="primary">mce</name>
    <name evidence="4" type="ORF">GCM10010319_42560</name>
</gene>
<comment type="caution">
    <text evidence="4">The sequence shown here is derived from an EMBL/GenBank/DDBJ whole genome shotgun (WGS) entry which is preliminary data.</text>
</comment>
<keyword evidence="5" id="KW-1185">Reference proteome</keyword>
<sequence length="181" mass="19542">MVPVNVLSGRRPGHRAEGVIARTLRNHAGERCTGSMLTRIDHIGIACSDLDTTVEFYRATYGFEVFHTEVNEEQGVREAMLRINGTDDGGASYIQLLEPTRPDSAVGKWLAKNGEGVHHIAFGTPDVDADAAAIGGKGVRVLYEQPRTGSMGSRITFLHPKDCHGVLTELVTSAPPADPEH</sequence>
<dbReference type="NCBIfam" id="TIGR03081">
    <property type="entry name" value="metmalonyl_epim"/>
    <property type="match status" value="1"/>
</dbReference>
<evidence type="ECO:0000259" key="3">
    <source>
        <dbReference type="PROSITE" id="PS51819"/>
    </source>
</evidence>
<evidence type="ECO:0000256" key="1">
    <source>
        <dbReference type="ARBA" id="ARBA00009308"/>
    </source>
</evidence>
<dbReference type="PANTHER" id="PTHR43048:SF3">
    <property type="entry name" value="METHYLMALONYL-COA EPIMERASE, MITOCHONDRIAL"/>
    <property type="match status" value="1"/>
</dbReference>
<reference evidence="5" key="1">
    <citation type="journal article" date="2019" name="Int. J. Syst. Evol. Microbiol.">
        <title>The Global Catalogue of Microorganisms (GCM) 10K type strain sequencing project: providing services to taxonomists for standard genome sequencing and annotation.</title>
        <authorList>
            <consortium name="The Broad Institute Genomics Platform"/>
            <consortium name="The Broad Institute Genome Sequencing Center for Infectious Disease"/>
            <person name="Wu L."/>
            <person name="Ma J."/>
        </authorList>
    </citation>
    <scope>NUCLEOTIDE SEQUENCE [LARGE SCALE GENOMIC DNA]</scope>
    <source>
        <strain evidence="5">JCM 4565</strain>
    </source>
</reference>
<evidence type="ECO:0000313" key="5">
    <source>
        <dbReference type="Proteomes" id="UP001500063"/>
    </source>
</evidence>
<dbReference type="Pfam" id="PF13669">
    <property type="entry name" value="Glyoxalase_4"/>
    <property type="match status" value="1"/>
</dbReference>
<comment type="similarity">
    <text evidence="1">Belongs to the methylmalonyl-CoA epimerase family.</text>
</comment>
<dbReference type="PANTHER" id="PTHR43048">
    <property type="entry name" value="METHYLMALONYL-COA EPIMERASE"/>
    <property type="match status" value="1"/>
</dbReference>
<dbReference type="Proteomes" id="UP001500063">
    <property type="component" value="Unassembled WGS sequence"/>
</dbReference>
<dbReference type="EMBL" id="BAAABW010000024">
    <property type="protein sequence ID" value="GAA0360602.1"/>
    <property type="molecule type" value="Genomic_DNA"/>
</dbReference>
<dbReference type="InterPro" id="IPR037523">
    <property type="entry name" value="VOC_core"/>
</dbReference>
<name>A0ABP3H736_9ACTN</name>
<dbReference type="InterPro" id="IPR017515">
    <property type="entry name" value="MeMalonyl-CoA_epimerase"/>
</dbReference>
<organism evidence="4 5">
    <name type="scientific">Streptomyces blastmyceticus</name>
    <dbReference type="NCBI Taxonomy" id="68180"/>
    <lineage>
        <taxon>Bacteria</taxon>
        <taxon>Bacillati</taxon>
        <taxon>Actinomycetota</taxon>
        <taxon>Actinomycetes</taxon>
        <taxon>Kitasatosporales</taxon>
        <taxon>Streptomycetaceae</taxon>
        <taxon>Streptomyces</taxon>
    </lineage>
</organism>
<evidence type="ECO:0000256" key="2">
    <source>
        <dbReference type="ARBA" id="ARBA00022723"/>
    </source>
</evidence>